<feature type="compositionally biased region" description="Basic and acidic residues" evidence="1">
    <location>
        <begin position="340"/>
        <end position="355"/>
    </location>
</feature>
<name>A0ABQ9G4V1_9NEOP</name>
<feature type="compositionally biased region" description="Polar residues" evidence="1">
    <location>
        <begin position="78"/>
        <end position="87"/>
    </location>
</feature>
<reference evidence="2 3" key="1">
    <citation type="submission" date="2023-02" db="EMBL/GenBank/DDBJ databases">
        <title>LHISI_Scaffold_Assembly.</title>
        <authorList>
            <person name="Stuart O.P."/>
            <person name="Cleave R."/>
            <person name="Magrath M.J.L."/>
            <person name="Mikheyev A.S."/>
        </authorList>
    </citation>
    <scope>NUCLEOTIDE SEQUENCE [LARGE SCALE GENOMIC DNA]</scope>
    <source>
        <strain evidence="2">Daus_M_001</strain>
        <tissue evidence="2">Leg muscle</tissue>
    </source>
</reference>
<evidence type="ECO:0000256" key="1">
    <source>
        <dbReference type="SAM" id="MobiDB-lite"/>
    </source>
</evidence>
<comment type="caution">
    <text evidence="2">The sequence shown here is derived from an EMBL/GenBank/DDBJ whole genome shotgun (WGS) entry which is preliminary data.</text>
</comment>
<evidence type="ECO:0000313" key="2">
    <source>
        <dbReference type="EMBL" id="KAJ8867495.1"/>
    </source>
</evidence>
<accession>A0ABQ9G4V1</accession>
<dbReference type="Proteomes" id="UP001159363">
    <property type="component" value="Chromosome 14"/>
</dbReference>
<proteinExistence type="predicted"/>
<sequence length="668" mass="73389">MLEEVWGRNKREYGGKGEIKIAEEREEAHGNEEIRFPNKFSIPGRVTPDSRMWGSCRTMPLVDGFSRRSPVSPGASPYTHQSPSSALKTPIRTPTPLYGAIGKQIVQLMWSLTPGKIPCTKLACDTLSPVCKAQDAPSLTSLQNSFGVFDDQLQEEILHLQELQRFLTSDQREHAQFVLRRAYSGPRRLILPPNKYGAIDHFRAQEREIRHDCQTSELILKTRSPYCNGRVAVARATSDRHAKASAKRACDVPIKNGFSRSERERVDGRGAADGRRRDLSVDVRSGRRAALNVMVNEWLGGGGGANKERLREFLGHIDSDGTSIPETQVYGCSINLGKEEARRQNSEEKQGDRSRAKSTPLHRTVSLLASHQGDPGSIPSGSLRIFTCENCAEQCRWSVGFLGDLPFYPSFRSGSAPYAPQSPSSALKTSMSRNNRPDRVFAELPCCRLYTPEPPPQQQQPRTLVQAPRYRSNPAKTCLAPTTLLPLHQVRLHFQRTALFKATQPRPPPFTPTPEYVFSEMIAASARNGGVPTCSKSYAALTSWGQDLLLSVHTARSCCLTLICLRTLATHPPLALLDSSATRVKEPLAHSFQHSSSLGNSTCRLLGCVIGIHATERSLRSGWGAGEVGSLPPTVVHHAGDCSICTMSTSGMDREVVGQGCGKGSGFR</sequence>
<feature type="region of interest" description="Disordered" evidence="1">
    <location>
        <begin position="340"/>
        <end position="360"/>
    </location>
</feature>
<feature type="region of interest" description="Disordered" evidence="1">
    <location>
        <begin position="66"/>
        <end position="91"/>
    </location>
</feature>
<organism evidence="2 3">
    <name type="scientific">Dryococelus australis</name>
    <dbReference type="NCBI Taxonomy" id="614101"/>
    <lineage>
        <taxon>Eukaryota</taxon>
        <taxon>Metazoa</taxon>
        <taxon>Ecdysozoa</taxon>
        <taxon>Arthropoda</taxon>
        <taxon>Hexapoda</taxon>
        <taxon>Insecta</taxon>
        <taxon>Pterygota</taxon>
        <taxon>Neoptera</taxon>
        <taxon>Polyneoptera</taxon>
        <taxon>Phasmatodea</taxon>
        <taxon>Verophasmatodea</taxon>
        <taxon>Anareolatae</taxon>
        <taxon>Phasmatidae</taxon>
        <taxon>Eurycanthinae</taxon>
        <taxon>Dryococelus</taxon>
    </lineage>
</organism>
<evidence type="ECO:0000313" key="3">
    <source>
        <dbReference type="Proteomes" id="UP001159363"/>
    </source>
</evidence>
<protein>
    <submittedName>
        <fullName evidence="2">Uncharacterized protein</fullName>
    </submittedName>
</protein>
<gene>
    <name evidence="2" type="ORF">PR048_031297</name>
</gene>
<dbReference type="EMBL" id="JARBHB010000015">
    <property type="protein sequence ID" value="KAJ8867495.1"/>
    <property type="molecule type" value="Genomic_DNA"/>
</dbReference>
<keyword evidence="3" id="KW-1185">Reference proteome</keyword>